<dbReference type="GO" id="GO:0016887">
    <property type="term" value="F:ATP hydrolysis activity"/>
    <property type="evidence" value="ECO:0007669"/>
    <property type="project" value="InterPro"/>
</dbReference>
<dbReference type="InterPro" id="IPR050153">
    <property type="entry name" value="Metal_Ion_Import_ABC"/>
</dbReference>
<dbReference type="InterPro" id="IPR017871">
    <property type="entry name" value="ABC_transporter-like_CS"/>
</dbReference>
<evidence type="ECO:0000313" key="7">
    <source>
        <dbReference type="Proteomes" id="UP000663792"/>
    </source>
</evidence>
<dbReference type="Gene3D" id="3.40.50.300">
    <property type="entry name" value="P-loop containing nucleotide triphosphate hydrolases"/>
    <property type="match status" value="1"/>
</dbReference>
<evidence type="ECO:0000256" key="2">
    <source>
        <dbReference type="ARBA" id="ARBA00022448"/>
    </source>
</evidence>
<evidence type="ECO:0000256" key="1">
    <source>
        <dbReference type="ARBA" id="ARBA00005417"/>
    </source>
</evidence>
<dbReference type="NCBIfam" id="NF040873">
    <property type="entry name" value="AztA"/>
    <property type="match status" value="1"/>
</dbReference>
<dbReference type="InterPro" id="IPR003593">
    <property type="entry name" value="AAA+_ATPase"/>
</dbReference>
<evidence type="ECO:0000259" key="5">
    <source>
        <dbReference type="PROSITE" id="PS50893"/>
    </source>
</evidence>
<proteinExistence type="inferred from homology"/>
<dbReference type="SUPFAM" id="SSF52540">
    <property type="entry name" value="P-loop containing nucleoside triphosphate hydrolases"/>
    <property type="match status" value="1"/>
</dbReference>
<evidence type="ECO:0000256" key="3">
    <source>
        <dbReference type="ARBA" id="ARBA00022741"/>
    </source>
</evidence>
<evidence type="ECO:0000256" key="4">
    <source>
        <dbReference type="ARBA" id="ARBA00022840"/>
    </source>
</evidence>
<dbReference type="PROSITE" id="PS50893">
    <property type="entry name" value="ABC_TRANSPORTER_2"/>
    <property type="match status" value="1"/>
</dbReference>
<dbReference type="InterPro" id="IPR003439">
    <property type="entry name" value="ABC_transporter-like_ATP-bd"/>
</dbReference>
<dbReference type="GO" id="GO:0005524">
    <property type="term" value="F:ATP binding"/>
    <property type="evidence" value="ECO:0007669"/>
    <property type="project" value="UniProtKB-KW"/>
</dbReference>
<reference evidence="6" key="1">
    <citation type="submission" date="2021-01" db="EMBL/GenBank/DDBJ databases">
        <title>YIM 132084 draft genome.</title>
        <authorList>
            <person name="An D."/>
        </authorList>
    </citation>
    <scope>NUCLEOTIDE SEQUENCE</scope>
    <source>
        <strain evidence="6">YIM 132084</strain>
    </source>
</reference>
<dbReference type="Proteomes" id="UP000663792">
    <property type="component" value="Unassembled WGS sequence"/>
</dbReference>
<evidence type="ECO:0000313" key="6">
    <source>
        <dbReference type="EMBL" id="MBM9466401.1"/>
    </source>
</evidence>
<dbReference type="Pfam" id="PF00005">
    <property type="entry name" value="ABC_tran"/>
    <property type="match status" value="1"/>
</dbReference>
<comment type="caution">
    <text evidence="6">The sequence shown here is derived from an EMBL/GenBank/DDBJ whole genome shotgun (WGS) entry which is preliminary data.</text>
</comment>
<dbReference type="SMART" id="SM00382">
    <property type="entry name" value="AAA"/>
    <property type="match status" value="1"/>
</dbReference>
<dbReference type="EMBL" id="JAERWK010000005">
    <property type="protein sequence ID" value="MBM9466401.1"/>
    <property type="molecule type" value="Genomic_DNA"/>
</dbReference>
<dbReference type="InterPro" id="IPR047748">
    <property type="entry name" value="AztA-like"/>
</dbReference>
<keyword evidence="4 6" id="KW-0067">ATP-binding</keyword>
<dbReference type="InterPro" id="IPR027417">
    <property type="entry name" value="P-loop_NTPase"/>
</dbReference>
<feature type="domain" description="ABC transporter" evidence="5">
    <location>
        <begin position="5"/>
        <end position="214"/>
    </location>
</feature>
<dbReference type="AlphaFoldDB" id="A0A938YB83"/>
<sequence length="214" mass="22747">MTDLVQVERVTAYHGTVLAVDAVDAVFAPGTVTVVTGGNGSGKSTMLAVVAGVHQAAAGRVLRPAGGVAFVRQSWSAERPLPLTVRSAVAMGRWRDRGPWARLRADDRTLVTEAMTQLGLADLARRPLDALSGGQRQRALVAQALAQRAPVLLLDEPTAGVDETARRWIEDAMAAEARRGVVVVHVTHDADQVRRADHRLHLAAGRVAEPLGGR</sequence>
<accession>A0A938YB83</accession>
<dbReference type="PANTHER" id="PTHR42734:SF5">
    <property type="entry name" value="IRON TRANSPORT SYSTEM ATP-BINDING PROTEIN HI_0361-RELATED"/>
    <property type="match status" value="1"/>
</dbReference>
<dbReference type="PANTHER" id="PTHR42734">
    <property type="entry name" value="METAL TRANSPORT SYSTEM ATP-BINDING PROTEIN TM_0124-RELATED"/>
    <property type="match status" value="1"/>
</dbReference>
<keyword evidence="2" id="KW-0813">Transport</keyword>
<dbReference type="RefSeq" id="WP_205259340.1">
    <property type="nucleotide sequence ID" value="NZ_JAERWK010000005.1"/>
</dbReference>
<organism evidence="6 7">
    <name type="scientific">Nakamurella leprariae</name>
    <dbReference type="NCBI Taxonomy" id="2803911"/>
    <lineage>
        <taxon>Bacteria</taxon>
        <taxon>Bacillati</taxon>
        <taxon>Actinomycetota</taxon>
        <taxon>Actinomycetes</taxon>
        <taxon>Nakamurellales</taxon>
        <taxon>Nakamurellaceae</taxon>
        <taxon>Nakamurella</taxon>
    </lineage>
</organism>
<gene>
    <name evidence="6" type="ORF">JL106_03795</name>
</gene>
<protein>
    <submittedName>
        <fullName evidence="6">ATP-binding cassette domain-containing protein</fullName>
    </submittedName>
</protein>
<keyword evidence="3" id="KW-0547">Nucleotide-binding</keyword>
<name>A0A938YB83_9ACTN</name>
<dbReference type="PROSITE" id="PS00211">
    <property type="entry name" value="ABC_TRANSPORTER_1"/>
    <property type="match status" value="1"/>
</dbReference>
<comment type="similarity">
    <text evidence="1">Belongs to the ABC transporter superfamily.</text>
</comment>
<keyword evidence="7" id="KW-1185">Reference proteome</keyword>